<dbReference type="SUPFAM" id="SSF53383">
    <property type="entry name" value="PLP-dependent transferases"/>
    <property type="match status" value="1"/>
</dbReference>
<evidence type="ECO:0000256" key="2">
    <source>
        <dbReference type="PIRSR" id="PIRSR000390-1"/>
    </source>
</evidence>
<dbReference type="GO" id="GO:0030170">
    <property type="term" value="F:pyridoxal phosphate binding"/>
    <property type="evidence" value="ECO:0007669"/>
    <property type="project" value="TreeGrafter"/>
</dbReference>
<evidence type="ECO:0000313" key="6">
    <source>
        <dbReference type="Proteomes" id="UP000316225"/>
    </source>
</evidence>
<gene>
    <name evidence="5" type="ORF">IQ24_03184</name>
</gene>
<evidence type="ECO:0000256" key="4">
    <source>
        <dbReference type="RuleBase" id="RU004508"/>
    </source>
</evidence>
<dbReference type="InterPro" id="IPR000653">
    <property type="entry name" value="DegT/StrS_aminotransferase"/>
</dbReference>
<accession>A0A562NFV8</accession>
<dbReference type="Pfam" id="PF01041">
    <property type="entry name" value="DegT_DnrJ_EryC1"/>
    <property type="match status" value="1"/>
</dbReference>
<dbReference type="InterPro" id="IPR015421">
    <property type="entry name" value="PyrdxlP-dep_Trfase_major"/>
</dbReference>
<dbReference type="Proteomes" id="UP000316225">
    <property type="component" value="Unassembled WGS sequence"/>
</dbReference>
<evidence type="ECO:0000256" key="1">
    <source>
        <dbReference type="ARBA" id="ARBA00037999"/>
    </source>
</evidence>
<dbReference type="RefSeq" id="WP_145399271.1">
    <property type="nucleotide sequence ID" value="NZ_VLKU01000011.1"/>
</dbReference>
<feature type="active site" description="Proton acceptor" evidence="2">
    <location>
        <position position="184"/>
    </location>
</feature>
<name>A0A562NFV8_9RHOB</name>
<dbReference type="GO" id="GO:0000271">
    <property type="term" value="P:polysaccharide biosynthetic process"/>
    <property type="evidence" value="ECO:0007669"/>
    <property type="project" value="TreeGrafter"/>
</dbReference>
<dbReference type="Gene3D" id="3.90.1150.10">
    <property type="entry name" value="Aspartate Aminotransferase, domain 1"/>
    <property type="match status" value="1"/>
</dbReference>
<comment type="similarity">
    <text evidence="1 4">Belongs to the DegT/DnrJ/EryC1 family.</text>
</comment>
<proteinExistence type="inferred from homology"/>
<reference evidence="5 6" key="1">
    <citation type="journal article" date="2015" name="Stand. Genomic Sci.">
        <title>Genomic Encyclopedia of Bacterial and Archaeal Type Strains, Phase III: the genomes of soil and plant-associated and newly described type strains.</title>
        <authorList>
            <person name="Whitman W.B."/>
            <person name="Woyke T."/>
            <person name="Klenk H.P."/>
            <person name="Zhou Y."/>
            <person name="Lilburn T.G."/>
            <person name="Beck B.J."/>
            <person name="De Vos P."/>
            <person name="Vandamme P."/>
            <person name="Eisen J.A."/>
            <person name="Garrity G."/>
            <person name="Hugenholtz P."/>
            <person name="Kyrpides N.C."/>
        </authorList>
    </citation>
    <scope>NUCLEOTIDE SEQUENCE [LARGE SCALE GENOMIC DNA]</scope>
    <source>
        <strain evidence="5 6">CGMCC 1.5364</strain>
    </source>
</reference>
<dbReference type="Gene3D" id="3.40.640.10">
    <property type="entry name" value="Type I PLP-dependent aspartate aminotransferase-like (Major domain)"/>
    <property type="match status" value="1"/>
</dbReference>
<dbReference type="AlphaFoldDB" id="A0A562NFV8"/>
<dbReference type="PIRSF" id="PIRSF000390">
    <property type="entry name" value="PLP_StrS"/>
    <property type="match status" value="1"/>
</dbReference>
<evidence type="ECO:0000313" key="5">
    <source>
        <dbReference type="EMBL" id="TWI30960.1"/>
    </source>
</evidence>
<dbReference type="InterPro" id="IPR015422">
    <property type="entry name" value="PyrdxlP-dep_Trfase_small"/>
</dbReference>
<dbReference type="OrthoDB" id="9768668at2"/>
<keyword evidence="6" id="KW-1185">Reference proteome</keyword>
<feature type="modified residue" description="N6-(pyridoxal phosphate)lysine" evidence="3">
    <location>
        <position position="184"/>
    </location>
</feature>
<dbReference type="PANTHER" id="PTHR30244">
    <property type="entry name" value="TRANSAMINASE"/>
    <property type="match status" value="1"/>
</dbReference>
<sequence>MSFEYLEWPRFGDAERIALTTVLDSGKWWRNEGQFVAQVEYLLAEVEQAKYALAVSNGTHALELALMATDVPRDSAVVVPALTFYSSMASIQKHGAYPAIADVDLETWALAAGWDDHLKPGACSAVMPVHYGGVPAPVDEIGKVAARIGAVMIQDTAHGPGIRCGGAPVTAYGDASCYSFQAAKLLPAGEGGAVIFRDKDVFDRARLMHNCGRAIDETGYDHREIGSNYRMNEFSAAVLSAQFGRFEELAKIRARNIAKFCERLSGNPLVTFQKCPGNGSLASQYLVQARLPSTARAELRDAIVRELQHQGIPANRVYPALFELKSYWLRPEPGTTQGDLLDRCPNAALISRTGLCFHHKMFLAEPDRIDAMADEVARTIGETMMSA</sequence>
<dbReference type="InterPro" id="IPR015424">
    <property type="entry name" value="PyrdxlP-dep_Trfase"/>
</dbReference>
<dbReference type="EMBL" id="VLKU01000011">
    <property type="protein sequence ID" value="TWI30960.1"/>
    <property type="molecule type" value="Genomic_DNA"/>
</dbReference>
<organism evidence="5 6">
    <name type="scientific">Paracoccus sulfuroxidans</name>
    <dbReference type="NCBI Taxonomy" id="384678"/>
    <lineage>
        <taxon>Bacteria</taxon>
        <taxon>Pseudomonadati</taxon>
        <taxon>Pseudomonadota</taxon>
        <taxon>Alphaproteobacteria</taxon>
        <taxon>Rhodobacterales</taxon>
        <taxon>Paracoccaceae</taxon>
        <taxon>Paracoccus</taxon>
    </lineage>
</organism>
<protein>
    <submittedName>
        <fullName evidence="5">3-amino-5-hydroxybenzoate synthase</fullName>
    </submittedName>
</protein>
<dbReference type="GO" id="GO:0008483">
    <property type="term" value="F:transaminase activity"/>
    <property type="evidence" value="ECO:0007669"/>
    <property type="project" value="TreeGrafter"/>
</dbReference>
<dbReference type="PANTHER" id="PTHR30244:SF34">
    <property type="entry name" value="DTDP-4-AMINO-4,6-DIDEOXYGALACTOSE TRANSAMINASE"/>
    <property type="match status" value="1"/>
</dbReference>
<keyword evidence="3 4" id="KW-0663">Pyridoxal phosphate</keyword>
<evidence type="ECO:0000256" key="3">
    <source>
        <dbReference type="PIRSR" id="PIRSR000390-2"/>
    </source>
</evidence>
<comment type="caution">
    <text evidence="5">The sequence shown here is derived from an EMBL/GenBank/DDBJ whole genome shotgun (WGS) entry which is preliminary data.</text>
</comment>